<reference evidence="2 3" key="1">
    <citation type="submission" date="2021-04" db="EMBL/GenBank/DDBJ databases">
        <title>Whole genome sequence of Jiella sp. KSK16Y-1.</title>
        <authorList>
            <person name="Tuo L."/>
        </authorList>
    </citation>
    <scope>NUCLEOTIDE SEQUENCE [LARGE SCALE GENOMIC DNA]</scope>
    <source>
        <strain evidence="2 3">KSK16Y-1</strain>
    </source>
</reference>
<evidence type="ECO:0000313" key="3">
    <source>
        <dbReference type="Proteomes" id="UP000678276"/>
    </source>
</evidence>
<name>A0ABS4BBZ5_9HYPH</name>
<feature type="signal peptide" evidence="1">
    <location>
        <begin position="1"/>
        <end position="25"/>
    </location>
</feature>
<gene>
    <name evidence="2" type="ORF">J6595_00480</name>
</gene>
<accession>A0ABS4BBZ5</accession>
<keyword evidence="3" id="KW-1185">Reference proteome</keyword>
<organism evidence="2 3">
    <name type="scientific">Jiella mangrovi</name>
    <dbReference type="NCBI Taxonomy" id="2821407"/>
    <lineage>
        <taxon>Bacteria</taxon>
        <taxon>Pseudomonadati</taxon>
        <taxon>Pseudomonadota</taxon>
        <taxon>Alphaproteobacteria</taxon>
        <taxon>Hyphomicrobiales</taxon>
        <taxon>Aurantimonadaceae</taxon>
        <taxon>Jiella</taxon>
    </lineage>
</organism>
<proteinExistence type="predicted"/>
<dbReference type="RefSeq" id="WP_209592467.1">
    <property type="nucleotide sequence ID" value="NZ_JAGJCF010000001.1"/>
</dbReference>
<feature type="chain" id="PRO_5046858107" description="DUF1318 domain-containing protein" evidence="1">
    <location>
        <begin position="26"/>
        <end position="91"/>
    </location>
</feature>
<comment type="caution">
    <text evidence="2">The sequence shown here is derived from an EMBL/GenBank/DDBJ whole genome shotgun (WGS) entry which is preliminary data.</text>
</comment>
<dbReference type="Proteomes" id="UP000678276">
    <property type="component" value="Unassembled WGS sequence"/>
</dbReference>
<evidence type="ECO:0008006" key="4">
    <source>
        <dbReference type="Google" id="ProtNLM"/>
    </source>
</evidence>
<evidence type="ECO:0000256" key="1">
    <source>
        <dbReference type="SAM" id="SignalP"/>
    </source>
</evidence>
<dbReference type="EMBL" id="JAGJCF010000001">
    <property type="protein sequence ID" value="MBP0614062.1"/>
    <property type="molecule type" value="Genomic_DNA"/>
</dbReference>
<evidence type="ECO:0000313" key="2">
    <source>
        <dbReference type="EMBL" id="MBP0614062.1"/>
    </source>
</evidence>
<sequence length="91" mass="9378">MRRRIFYGLVAASALVGVTAYTAPAGDPHPMIVRVVTIGDRTGPAFYSSLEQGYRFVGGETVRAADAIMAGSGLAPEAAAAQIETAGIKGH</sequence>
<protein>
    <recommendedName>
        <fullName evidence="4">DUF1318 domain-containing protein</fullName>
    </recommendedName>
</protein>
<keyword evidence="1" id="KW-0732">Signal</keyword>